<dbReference type="EMBL" id="CACRTL010000027">
    <property type="protein sequence ID" value="VYT92390.1"/>
    <property type="molecule type" value="Genomic_DNA"/>
</dbReference>
<gene>
    <name evidence="8" type="primary">bglA_7</name>
    <name evidence="8" type="ORF">CRLFYP8_02469</name>
    <name evidence="7" type="ORF">PM738_09695</name>
</gene>
<reference evidence="8" key="1">
    <citation type="submission" date="2019-11" db="EMBL/GenBank/DDBJ databases">
        <authorList>
            <person name="Feng L."/>
        </authorList>
    </citation>
    <scope>NUCLEOTIDE SEQUENCE</scope>
    <source>
        <strain evidence="8">CramosumLFYP8</strain>
    </source>
</reference>
<accession>A0A6N3AS07</accession>
<name>A0A6N3AS07_9FIRM</name>
<dbReference type="Pfam" id="PF00232">
    <property type="entry name" value="Glyco_hydro_1"/>
    <property type="match status" value="1"/>
</dbReference>
<dbReference type="GO" id="GO:0005829">
    <property type="term" value="C:cytosol"/>
    <property type="evidence" value="ECO:0007669"/>
    <property type="project" value="TreeGrafter"/>
</dbReference>
<dbReference type="EMBL" id="JAQLKE010000013">
    <property type="protein sequence ID" value="MDB7084072.1"/>
    <property type="molecule type" value="Genomic_DNA"/>
</dbReference>
<dbReference type="PROSITE" id="PS00572">
    <property type="entry name" value="GLYCOSYL_HYDROL_F1_1"/>
    <property type="match status" value="1"/>
</dbReference>
<dbReference type="RefSeq" id="WP_003537548.1">
    <property type="nucleotide sequence ID" value="NZ_BAABXX010000001.1"/>
</dbReference>
<dbReference type="FunFam" id="3.20.20.80:FF:000004">
    <property type="entry name" value="Beta-glucosidase 6-phospho-beta-glucosidase"/>
    <property type="match status" value="1"/>
</dbReference>
<dbReference type="PRINTS" id="PR00131">
    <property type="entry name" value="GLHYDRLASE1"/>
</dbReference>
<dbReference type="AlphaFoldDB" id="A0A6N3AS07"/>
<evidence type="ECO:0000256" key="6">
    <source>
        <dbReference type="RuleBase" id="RU004468"/>
    </source>
</evidence>
<dbReference type="GeneID" id="64195568"/>
<evidence type="ECO:0000256" key="3">
    <source>
        <dbReference type="ARBA" id="ARBA00023295"/>
    </source>
</evidence>
<evidence type="ECO:0000256" key="4">
    <source>
        <dbReference type="PROSITE-ProRule" id="PRU10055"/>
    </source>
</evidence>
<dbReference type="EC" id="3.2.1.86" evidence="8"/>
<feature type="active site" description="Nucleophile" evidence="4">
    <location>
        <position position="366"/>
    </location>
</feature>
<evidence type="ECO:0000256" key="5">
    <source>
        <dbReference type="RuleBase" id="RU003690"/>
    </source>
</evidence>
<keyword evidence="2 6" id="KW-0378">Hydrolase</keyword>
<dbReference type="PROSITE" id="PS00653">
    <property type="entry name" value="GLYCOSYL_HYDROL_F1_2"/>
    <property type="match status" value="1"/>
</dbReference>
<dbReference type="GO" id="GO:0016052">
    <property type="term" value="P:carbohydrate catabolic process"/>
    <property type="evidence" value="ECO:0007669"/>
    <property type="project" value="TreeGrafter"/>
</dbReference>
<reference evidence="7" key="2">
    <citation type="submission" date="2023-01" db="EMBL/GenBank/DDBJ databases">
        <title>Human gut microbiome strain richness.</title>
        <authorList>
            <person name="Chen-Liaw A."/>
        </authorList>
    </citation>
    <scope>NUCLEOTIDE SEQUENCE</scope>
    <source>
        <strain evidence="7">1001217st2_G6_1001217B_191108</strain>
    </source>
</reference>
<dbReference type="GO" id="GO:0008706">
    <property type="term" value="F:6-phospho-beta-glucosidase activity"/>
    <property type="evidence" value="ECO:0007669"/>
    <property type="project" value="UniProtKB-EC"/>
</dbReference>
<comment type="similarity">
    <text evidence="1 5">Belongs to the glycosyl hydrolase 1 family.</text>
</comment>
<dbReference type="SUPFAM" id="SSF51445">
    <property type="entry name" value="(Trans)glycosidases"/>
    <property type="match status" value="1"/>
</dbReference>
<keyword evidence="3 6" id="KW-0326">Glycosidase</keyword>
<evidence type="ECO:0000313" key="7">
    <source>
        <dbReference type="EMBL" id="MDB7084072.1"/>
    </source>
</evidence>
<organism evidence="8">
    <name type="scientific">Thomasclavelia ramosa</name>
    <dbReference type="NCBI Taxonomy" id="1547"/>
    <lineage>
        <taxon>Bacteria</taxon>
        <taxon>Bacillati</taxon>
        <taxon>Bacillota</taxon>
        <taxon>Erysipelotrichia</taxon>
        <taxon>Erysipelotrichales</taxon>
        <taxon>Coprobacillaceae</taxon>
        <taxon>Thomasclavelia</taxon>
    </lineage>
</organism>
<dbReference type="InterPro" id="IPR018120">
    <property type="entry name" value="Glyco_hydro_1_AS"/>
</dbReference>
<protein>
    <submittedName>
        <fullName evidence="8">Aryl-phospho-beta-D-glucosidase BglA</fullName>
        <ecNumber evidence="8">3.2.1.86</ecNumber>
    </submittedName>
    <submittedName>
        <fullName evidence="7">Family 1 glycosylhydrolase</fullName>
    </submittedName>
</protein>
<proteinExistence type="inferred from homology"/>
<evidence type="ECO:0000313" key="8">
    <source>
        <dbReference type="EMBL" id="VYT92390.1"/>
    </source>
</evidence>
<dbReference type="Gene3D" id="3.20.20.80">
    <property type="entry name" value="Glycosidases"/>
    <property type="match status" value="1"/>
</dbReference>
<dbReference type="Proteomes" id="UP001211987">
    <property type="component" value="Unassembled WGS sequence"/>
</dbReference>
<dbReference type="InterPro" id="IPR001360">
    <property type="entry name" value="Glyco_hydro_1"/>
</dbReference>
<dbReference type="PANTHER" id="PTHR10353:SF122">
    <property type="entry name" value="6-PHOSPHO-BETA-GLUCOSIDASE ASCB-RELATED"/>
    <property type="match status" value="1"/>
</dbReference>
<evidence type="ECO:0000256" key="1">
    <source>
        <dbReference type="ARBA" id="ARBA00010838"/>
    </source>
</evidence>
<sequence length="481" mass="55336">MDSNFLWGGASAANQYEGGYNLDGRGLSINDVELGAGHGKIREIHEYVHKDTYYPSHIATDFYHHYQEDIDLMAEMGFKCFRMSIAWSRIFPNGDDLECNEAGLEFYDKIFDELIKYGIEPIVTLHHFELPLSLVKKYGGWRNRKLVELSVRYAKTVMERYRNKVKYWMTFNEINALFLTDRPWHMAGIIYQQDEDLNQVKFQVAHYQLLASALTVIEGHKINPNFMIGNMLLYPCTYGATCNPTDQVIAREKLLPTYYFGDVQVRGYYTNTCKSYLKKCNGHLVIEAGDEEILLQGTVDYISFSYYFSAVEGVADIEMVEGNLSSGGKNPYLTTTEWGWQIDPVGLRYSLNQLYDRYQLPLFISENGLGAIDQIEKDGTIIDDYRISYLQEHLRAMKEAIEIDLVNCFGYAMWGPIDIISAGTGEMKKRYGFVYVDLDDFGNGTLTRTKKKSFYWYQQVIASKGKNLINTEDNDNVETSL</sequence>
<dbReference type="InterPro" id="IPR017853">
    <property type="entry name" value="GH"/>
</dbReference>
<dbReference type="InterPro" id="IPR033132">
    <property type="entry name" value="GH_1_N_CS"/>
</dbReference>
<evidence type="ECO:0000256" key="2">
    <source>
        <dbReference type="ARBA" id="ARBA00022801"/>
    </source>
</evidence>
<dbReference type="PANTHER" id="PTHR10353">
    <property type="entry name" value="GLYCOSYL HYDROLASE"/>
    <property type="match status" value="1"/>
</dbReference>